<accession>A0A3M3EDD8</accession>
<organism evidence="3 4">
    <name type="scientific">Pseudomonas corrugata</name>
    <dbReference type="NCBI Taxonomy" id="47879"/>
    <lineage>
        <taxon>Bacteria</taxon>
        <taxon>Pseudomonadati</taxon>
        <taxon>Pseudomonadota</taxon>
        <taxon>Gammaproteobacteria</taxon>
        <taxon>Pseudomonadales</taxon>
        <taxon>Pseudomonadaceae</taxon>
        <taxon>Pseudomonas</taxon>
    </lineage>
</organism>
<dbReference type="Proteomes" id="UP000270661">
    <property type="component" value="Unassembled WGS sequence"/>
</dbReference>
<feature type="transmembrane region" description="Helical" evidence="2">
    <location>
        <begin position="117"/>
        <end position="134"/>
    </location>
</feature>
<comment type="caution">
    <text evidence="3">The sequence shown here is derived from an EMBL/GenBank/DDBJ whole genome shotgun (WGS) entry which is preliminary data.</text>
</comment>
<dbReference type="EMBL" id="RBOJ01000090">
    <property type="protein sequence ID" value="RMM46739.1"/>
    <property type="molecule type" value="Genomic_DNA"/>
</dbReference>
<feature type="region of interest" description="Disordered" evidence="1">
    <location>
        <begin position="1"/>
        <end position="28"/>
    </location>
</feature>
<keyword evidence="2" id="KW-0472">Membrane</keyword>
<name>A0A3M3EDD8_9PSED</name>
<evidence type="ECO:0000256" key="2">
    <source>
        <dbReference type="SAM" id="Phobius"/>
    </source>
</evidence>
<protein>
    <submittedName>
        <fullName evidence="3">Uncharacterized protein</fullName>
    </submittedName>
</protein>
<keyword evidence="4" id="KW-1185">Reference proteome</keyword>
<evidence type="ECO:0000313" key="4">
    <source>
        <dbReference type="Proteomes" id="UP000270661"/>
    </source>
</evidence>
<feature type="transmembrane region" description="Helical" evidence="2">
    <location>
        <begin position="43"/>
        <end position="62"/>
    </location>
</feature>
<evidence type="ECO:0000313" key="3">
    <source>
        <dbReference type="EMBL" id="RMM46739.1"/>
    </source>
</evidence>
<keyword evidence="2" id="KW-0812">Transmembrane</keyword>
<feature type="compositionally biased region" description="Polar residues" evidence="1">
    <location>
        <begin position="1"/>
        <end position="12"/>
    </location>
</feature>
<gene>
    <name evidence="3" type="ORF">ALQ77_05295</name>
</gene>
<keyword evidence="2" id="KW-1133">Transmembrane helix</keyword>
<evidence type="ECO:0000256" key="1">
    <source>
        <dbReference type="SAM" id="MobiDB-lite"/>
    </source>
</evidence>
<sequence length="842" mass="93800">MLPWRSRSNTPRAGNDENHPRQVRHPKNHHETPIIATPTLPRLFLELFWQLGILLVPAFFVTVLPPPLALLTVLFFGLLMGIAARLGFLSVGRGCARLMIGAVFGLGFSLGRALPEWWGILVAIVAIIGGLACVSKWERRLGLVSPPVKGPSAWGGSEPQLTPEGEPIRTFNHGEIAMGGPTYCDYLFPDGVLLQGLGSSAVFSSDGRYFAAPVPSRQSWGLLVLDRHQRRVYRCDNSEFWELDTLDLNSLSGRYSPLVDNSVRQTRIDELLQTADAADLVPVADLWLEPDGYPDNVAHTFERRSADGQQCLVGDIVLPPAFRDLPQPLQPLRSPRYAVSVNGQPSGLLMAADTALVWSTDQRALVCLAQEEAGHPSGDRYWLWQVDQGWRALPSPWVKRDAEPSFYWHDVSNLDEHHVYIESYLDYPRPSLGRYGYRLDSIHSDTDIQVGHDAQGRVQVAEFQLTRMSIAMPLDSQGRRGESFIATQPMLGGICARLIWLCDNTEGLGAYRCQIGDWQLPGRWLLDHRVSDCGRYLALLPFADSMTVATHAAVVDVEARCVLEGPFMWVARLLDFRDGLLSLAAIAGRLDQDLNSSALQRFNMPAPTIGSDPSFFHPDEQSRLFYTTVALQVSDSQLRSVAPWRLVDRPQAAIAEGDFIQPSPTHGDAAWLFGSETEYADSWVRANTPRLGGHLLTASGCALSDLAPSMIWSPDGRYLALTRMATDVTELCGSYRGWQLLLLDVQAHTLRVHSQWLGNRPLFEGFDDQQVLIRCFERDWEAEDDEDPGSIQSLPLALLLRLPVEQLVCQDGFWLGASQLHLAPYWQALALPAIHYFEHKSL</sequence>
<feature type="transmembrane region" description="Helical" evidence="2">
    <location>
        <begin position="68"/>
        <end position="88"/>
    </location>
</feature>
<dbReference type="STRING" id="47879.AXG94_12800"/>
<dbReference type="AlphaFoldDB" id="A0A3M3EDD8"/>
<proteinExistence type="predicted"/>
<reference evidence="3 4" key="1">
    <citation type="submission" date="2018-08" db="EMBL/GenBank/DDBJ databases">
        <title>Recombination of ecologically and evolutionarily significant loci maintains genetic cohesion in the Pseudomonas syringae species complex.</title>
        <authorList>
            <person name="Dillon M."/>
            <person name="Thakur S."/>
            <person name="Almeida R.N.D."/>
            <person name="Weir B.S."/>
            <person name="Guttman D.S."/>
        </authorList>
    </citation>
    <scope>NUCLEOTIDE SEQUENCE [LARGE SCALE GENOMIC DNA]</scope>
    <source>
        <strain evidence="3 4">NCPPB2445</strain>
    </source>
</reference>